<dbReference type="EMBL" id="AOSK01000080">
    <property type="protein sequence ID" value="EYD75495.1"/>
    <property type="molecule type" value="Genomic_DNA"/>
</dbReference>
<comment type="caution">
    <text evidence="2">The sequence shown here is derived from an EMBL/GenBank/DDBJ whole genome shotgun (WGS) entry which is preliminary data.</text>
</comment>
<proteinExistence type="predicted"/>
<dbReference type="PANTHER" id="PTHR37826">
    <property type="entry name" value="FLOTILLIN BAND_7_5 DOMAIN PROTEIN"/>
    <property type="match status" value="1"/>
</dbReference>
<dbReference type="PATRIC" id="fig|442562.3.peg.2931"/>
<reference evidence="2 3" key="1">
    <citation type="submission" date="2013-02" db="EMBL/GenBank/DDBJ databases">
        <authorList>
            <person name="Fiebig A."/>
            <person name="Goeker M."/>
            <person name="Klenk H.-P.P."/>
        </authorList>
    </citation>
    <scope>NUCLEOTIDE SEQUENCE [LARGE SCALE GENOMIC DNA]</scope>
    <source>
        <strain evidence="2 3">DSM 19309</strain>
    </source>
</reference>
<keyword evidence="1" id="KW-0812">Transmembrane</keyword>
<accession>A0A017HMF8</accession>
<protein>
    <submittedName>
        <fullName evidence="2">Primosomal protein N' (Replication factor Y)-superfamily II helicase</fullName>
    </submittedName>
</protein>
<dbReference type="HOGENOM" id="CLU_039030_1_0_5"/>
<keyword evidence="2" id="KW-0547">Nucleotide-binding</keyword>
<name>A0A017HMF8_9RHOB</name>
<dbReference type="PANTHER" id="PTHR37826:SF3">
    <property type="entry name" value="J DOMAIN-CONTAINING PROTEIN"/>
    <property type="match status" value="1"/>
</dbReference>
<dbReference type="STRING" id="442562.Rumeso_02978"/>
<feature type="transmembrane region" description="Helical" evidence="1">
    <location>
        <begin position="340"/>
        <end position="361"/>
    </location>
</feature>
<dbReference type="Gene3D" id="2.20.28.30">
    <property type="entry name" value="RNA polymerase ii, chain L"/>
    <property type="match status" value="2"/>
</dbReference>
<evidence type="ECO:0000256" key="1">
    <source>
        <dbReference type="SAM" id="Phobius"/>
    </source>
</evidence>
<dbReference type="Proteomes" id="UP000019666">
    <property type="component" value="Unassembled WGS sequence"/>
</dbReference>
<sequence>MPDHRFPCENCGAQLVFAPGQTSLTCPYCGHVQQIPEGAEEEQEEALQEIDYSETIAGMQRTAEKEETRVFKCPNCGAETSFPEGTQATVCPFCATPLVAQAGISRHIKPAALIPFQIDERTAHKAMFDWLGSLWFAPNGLKEYARQGRRLDGIYVPYWTFDADTATDYRGRRGDDYYVTKTRTVNGRTETYQERHTRWRNVSGHVARFFNDVLVMASNSLPRTHTDALEPWDLGALAPYRPDYLSGFAAEAYQVELEEGFTLARTKMDQVIEGDIRRDIGGDHQQIISKQTVVSEVTFKHVLLPVWMAAYRFQDRSFRFVVNGQTGKVQGERPWSKWKIFFAVLAGLILAGGAAYVYQWAVANGYIRTQ</sequence>
<organism evidence="2 3">
    <name type="scientific">Rubellimicrobium mesophilum DSM 19309</name>
    <dbReference type="NCBI Taxonomy" id="442562"/>
    <lineage>
        <taxon>Bacteria</taxon>
        <taxon>Pseudomonadati</taxon>
        <taxon>Pseudomonadota</taxon>
        <taxon>Alphaproteobacteria</taxon>
        <taxon>Rhodobacterales</taxon>
        <taxon>Roseobacteraceae</taxon>
        <taxon>Rubellimicrobium</taxon>
    </lineage>
</organism>
<gene>
    <name evidence="2" type="ORF">Rumeso_02978</name>
</gene>
<keyword evidence="2" id="KW-0067">ATP-binding</keyword>
<dbReference type="GO" id="GO:0004386">
    <property type="term" value="F:helicase activity"/>
    <property type="evidence" value="ECO:0007669"/>
    <property type="project" value="UniProtKB-KW"/>
</dbReference>
<keyword evidence="2" id="KW-0378">Hydrolase</keyword>
<evidence type="ECO:0000313" key="3">
    <source>
        <dbReference type="Proteomes" id="UP000019666"/>
    </source>
</evidence>
<dbReference type="RefSeq" id="WP_037280968.1">
    <property type="nucleotide sequence ID" value="NZ_KK088578.1"/>
</dbReference>
<keyword evidence="3" id="KW-1185">Reference proteome</keyword>
<keyword evidence="2" id="KW-0347">Helicase</keyword>
<dbReference type="AlphaFoldDB" id="A0A017HMF8"/>
<keyword evidence="1" id="KW-1133">Transmembrane helix</keyword>
<keyword evidence="1" id="KW-0472">Membrane</keyword>
<dbReference type="OrthoDB" id="3182597at2"/>
<evidence type="ECO:0000313" key="2">
    <source>
        <dbReference type="EMBL" id="EYD75495.1"/>
    </source>
</evidence>